<dbReference type="PROSITE" id="PS51221">
    <property type="entry name" value="TTL"/>
    <property type="match status" value="1"/>
</dbReference>
<organism evidence="5">
    <name type="scientific">Perkinsus marinus (strain ATCC 50983 / TXsc)</name>
    <dbReference type="NCBI Taxonomy" id="423536"/>
    <lineage>
        <taxon>Eukaryota</taxon>
        <taxon>Sar</taxon>
        <taxon>Alveolata</taxon>
        <taxon>Perkinsozoa</taxon>
        <taxon>Perkinsea</taxon>
        <taxon>Perkinsida</taxon>
        <taxon>Perkinsidae</taxon>
        <taxon>Perkinsus</taxon>
    </lineage>
</organism>
<dbReference type="OrthoDB" id="202825at2759"/>
<evidence type="ECO:0000256" key="3">
    <source>
        <dbReference type="ARBA" id="ARBA00022840"/>
    </source>
</evidence>
<dbReference type="RefSeq" id="XP_002777468.1">
    <property type="nucleotide sequence ID" value="XM_002777422.1"/>
</dbReference>
<feature type="non-terminal residue" evidence="4">
    <location>
        <position position="1"/>
    </location>
</feature>
<protein>
    <submittedName>
        <fullName evidence="4">Uncharacterized protein</fullName>
    </submittedName>
</protein>
<evidence type="ECO:0000313" key="4">
    <source>
        <dbReference type="EMBL" id="EER09284.1"/>
    </source>
</evidence>
<dbReference type="GO" id="GO:0070740">
    <property type="term" value="F:tubulin-glutamic acid ligase activity"/>
    <property type="evidence" value="ECO:0007669"/>
    <property type="project" value="TreeGrafter"/>
</dbReference>
<evidence type="ECO:0000313" key="5">
    <source>
        <dbReference type="Proteomes" id="UP000007800"/>
    </source>
</evidence>
<evidence type="ECO:0000256" key="1">
    <source>
        <dbReference type="ARBA" id="ARBA00022598"/>
    </source>
</evidence>
<dbReference type="GO" id="GO:0005524">
    <property type="term" value="F:ATP binding"/>
    <property type="evidence" value="ECO:0007669"/>
    <property type="project" value="UniProtKB-KW"/>
</dbReference>
<dbReference type="PANTHER" id="PTHR12241">
    <property type="entry name" value="TUBULIN POLYGLUTAMYLASE"/>
    <property type="match status" value="1"/>
</dbReference>
<keyword evidence="5" id="KW-1185">Reference proteome</keyword>
<dbReference type="AlphaFoldDB" id="C5L1V9"/>
<sequence>FRVTPDTFVLPRDYCQFVDAYTNNRSLDPPKTMWILKPVSLSRGRGISVISDISEVHYREPSIIQEYIEKPLLLDEYKFDLRVYVLVMSFNPLEAYIYKEGFARLATVKYSSSPSNYRNRLMHLTNTSVQRKHAGSLP</sequence>
<name>C5L1V9_PERM5</name>
<dbReference type="GO" id="GO:0015631">
    <property type="term" value="F:tubulin binding"/>
    <property type="evidence" value="ECO:0007669"/>
    <property type="project" value="TreeGrafter"/>
</dbReference>
<proteinExistence type="predicted"/>
<dbReference type="Proteomes" id="UP000007800">
    <property type="component" value="Unassembled WGS sequence"/>
</dbReference>
<dbReference type="PANTHER" id="PTHR12241:SF155">
    <property type="entry name" value="TUBULIN-TYROSINE LIGASE FAMILY PROTEIN"/>
    <property type="match status" value="1"/>
</dbReference>
<dbReference type="EMBL" id="GG678481">
    <property type="protein sequence ID" value="EER09284.1"/>
    <property type="molecule type" value="Genomic_DNA"/>
</dbReference>
<reference evidence="4 5" key="1">
    <citation type="submission" date="2008-07" db="EMBL/GenBank/DDBJ databases">
        <authorList>
            <person name="El-Sayed N."/>
            <person name="Caler E."/>
            <person name="Inman J."/>
            <person name="Amedeo P."/>
            <person name="Hass B."/>
            <person name="Wortman J."/>
        </authorList>
    </citation>
    <scope>NUCLEOTIDE SEQUENCE [LARGE SCALE GENOMIC DNA]</scope>
    <source>
        <strain evidence="5">ATCC 50983 / TXsc</strain>
    </source>
</reference>
<dbReference type="Gene3D" id="3.30.470.20">
    <property type="entry name" value="ATP-grasp fold, B domain"/>
    <property type="match status" value="1"/>
</dbReference>
<dbReference type="InParanoid" id="C5L1V9"/>
<dbReference type="InterPro" id="IPR004344">
    <property type="entry name" value="TTL/TTLL_fam"/>
</dbReference>
<feature type="non-terminal residue" evidence="4">
    <location>
        <position position="138"/>
    </location>
</feature>
<dbReference type="SUPFAM" id="SSF56059">
    <property type="entry name" value="Glutathione synthetase ATP-binding domain-like"/>
    <property type="match status" value="1"/>
</dbReference>
<accession>C5L1V9</accession>
<dbReference type="GeneID" id="9065628"/>
<keyword evidence="3" id="KW-0067">ATP-binding</keyword>
<keyword evidence="1" id="KW-0436">Ligase</keyword>
<gene>
    <name evidence="4" type="ORF">Pmar_PMAR002512</name>
</gene>
<dbReference type="GO" id="GO:0000226">
    <property type="term" value="P:microtubule cytoskeleton organization"/>
    <property type="evidence" value="ECO:0007669"/>
    <property type="project" value="TreeGrafter"/>
</dbReference>
<keyword evidence="2" id="KW-0547">Nucleotide-binding</keyword>
<evidence type="ECO:0000256" key="2">
    <source>
        <dbReference type="ARBA" id="ARBA00022741"/>
    </source>
</evidence>
<dbReference type="GO" id="GO:0036064">
    <property type="term" value="C:ciliary basal body"/>
    <property type="evidence" value="ECO:0007669"/>
    <property type="project" value="TreeGrafter"/>
</dbReference>
<dbReference type="Pfam" id="PF03133">
    <property type="entry name" value="TTL"/>
    <property type="match status" value="1"/>
</dbReference>